<dbReference type="SUPFAM" id="SSF53756">
    <property type="entry name" value="UDP-Glycosyltransferase/glycogen phosphorylase"/>
    <property type="match status" value="1"/>
</dbReference>
<dbReference type="GO" id="GO:0004373">
    <property type="term" value="F:alpha-1,4-glucan glucosyltransferase (UDP-glucose donor) activity"/>
    <property type="evidence" value="ECO:0007669"/>
    <property type="project" value="UniProtKB-EC"/>
</dbReference>
<dbReference type="Proteomes" id="UP000320672">
    <property type="component" value="Chromosome"/>
</dbReference>
<evidence type="ECO:0000313" key="4">
    <source>
        <dbReference type="Proteomes" id="UP000320672"/>
    </source>
</evidence>
<dbReference type="AlphaFoldDB" id="A0A517MCI1"/>
<evidence type="ECO:0000313" key="3">
    <source>
        <dbReference type="EMBL" id="QDS92581.1"/>
    </source>
</evidence>
<dbReference type="Gene3D" id="3.40.50.2000">
    <property type="entry name" value="Glycogen Phosphorylase B"/>
    <property type="match status" value="2"/>
</dbReference>
<dbReference type="InterPro" id="IPR001296">
    <property type="entry name" value="Glyco_trans_1"/>
</dbReference>
<feature type="domain" description="Glycosyltransferase subfamily 4-like N-terminal" evidence="2">
    <location>
        <begin position="30"/>
        <end position="173"/>
    </location>
</feature>
<reference evidence="3 4" key="1">
    <citation type="submission" date="2019-02" db="EMBL/GenBank/DDBJ databases">
        <title>Deep-cultivation of Planctomycetes and their phenomic and genomic characterization uncovers novel biology.</title>
        <authorList>
            <person name="Wiegand S."/>
            <person name="Jogler M."/>
            <person name="Boedeker C."/>
            <person name="Pinto D."/>
            <person name="Vollmers J."/>
            <person name="Rivas-Marin E."/>
            <person name="Kohn T."/>
            <person name="Peeters S.H."/>
            <person name="Heuer A."/>
            <person name="Rast P."/>
            <person name="Oberbeckmann S."/>
            <person name="Bunk B."/>
            <person name="Jeske O."/>
            <person name="Meyerdierks A."/>
            <person name="Storesund J.E."/>
            <person name="Kallscheuer N."/>
            <person name="Luecker S."/>
            <person name="Lage O.M."/>
            <person name="Pohl T."/>
            <person name="Merkel B.J."/>
            <person name="Hornburger P."/>
            <person name="Mueller R.-W."/>
            <person name="Bruemmer F."/>
            <person name="Labrenz M."/>
            <person name="Spormann A.M."/>
            <person name="Op den Camp H."/>
            <person name="Overmann J."/>
            <person name="Amann R."/>
            <person name="Jetten M.S.M."/>
            <person name="Mascher T."/>
            <person name="Medema M.H."/>
            <person name="Devos D.P."/>
            <person name="Kaster A.-K."/>
            <person name="Ovreas L."/>
            <person name="Rohde M."/>
            <person name="Galperin M.Y."/>
            <person name="Jogler C."/>
        </authorList>
    </citation>
    <scope>NUCLEOTIDE SEQUENCE [LARGE SCALE GENOMIC DNA]</scope>
    <source>
        <strain evidence="3 4">FF011L</strain>
    </source>
</reference>
<organism evidence="3 4">
    <name type="scientific">Roseimaritima multifibrata</name>
    <dbReference type="NCBI Taxonomy" id="1930274"/>
    <lineage>
        <taxon>Bacteria</taxon>
        <taxon>Pseudomonadati</taxon>
        <taxon>Planctomycetota</taxon>
        <taxon>Planctomycetia</taxon>
        <taxon>Pirellulales</taxon>
        <taxon>Pirellulaceae</taxon>
        <taxon>Roseimaritima</taxon>
    </lineage>
</organism>
<keyword evidence="3" id="KW-0328">Glycosyltransferase</keyword>
<gene>
    <name evidence="3" type="ORF">FF011L_13280</name>
</gene>
<name>A0A517MCI1_9BACT</name>
<dbReference type="PANTHER" id="PTHR12526:SF627">
    <property type="entry name" value="D-RHAMNOSYLTRANSFERASE WBPZ"/>
    <property type="match status" value="1"/>
</dbReference>
<dbReference type="CDD" id="cd03811">
    <property type="entry name" value="GT4_GT28_WabH-like"/>
    <property type="match status" value="1"/>
</dbReference>
<dbReference type="EMBL" id="CP036262">
    <property type="protein sequence ID" value="QDS92581.1"/>
    <property type="molecule type" value="Genomic_DNA"/>
</dbReference>
<dbReference type="PANTHER" id="PTHR12526">
    <property type="entry name" value="GLYCOSYLTRANSFERASE"/>
    <property type="match status" value="1"/>
</dbReference>
<dbReference type="Pfam" id="PF13439">
    <property type="entry name" value="Glyco_transf_4"/>
    <property type="match status" value="1"/>
</dbReference>
<proteinExistence type="predicted"/>
<evidence type="ECO:0000259" key="2">
    <source>
        <dbReference type="Pfam" id="PF13439"/>
    </source>
</evidence>
<dbReference type="EC" id="2.4.1.11" evidence="3"/>
<feature type="domain" description="Glycosyl transferase family 1" evidence="1">
    <location>
        <begin position="187"/>
        <end position="348"/>
    </location>
</feature>
<dbReference type="InterPro" id="IPR028098">
    <property type="entry name" value="Glyco_trans_4-like_N"/>
</dbReference>
<keyword evidence="4" id="KW-1185">Reference proteome</keyword>
<sequence length="390" mass="42390">MAVLLCRFPLSFLAELNLMKVWYVSTQRAWGGGEEYLKNLAAGVAKRGLEVAVMAPKGSPLAAAMREEGHSVFEFAGRGRDPRTIWRFRKRLQLSGPCVVHCNDSHALMLGGLAALGVSQARVLAMRHTMFPIRSPEKYHRLADRTICVSQAVANQCINDGLRDSNLKVIHVGLPIPSPDPAAVAKIRNQVAADNRKLLVAIGNLLPCKGHADLIRAIGLLDQPPGTFVLAIAGEGKHRDELECLRDALPDPESVRLLGFQDNPDDWLAAADAVVHPSHQEGLCLTVVGAMMLRRPVVASPVGGLCEVLAAEQIHSEWSSPLAELCLPEDPASIAKALRTLFDAQESQVLQSQTQVEAAYQHAVQRFGVQPMVEKTLALYESLNERRAAA</sequence>
<accession>A0A517MCI1</accession>
<dbReference type="Pfam" id="PF00534">
    <property type="entry name" value="Glycos_transf_1"/>
    <property type="match status" value="1"/>
</dbReference>
<dbReference type="KEGG" id="rml:FF011L_13280"/>
<evidence type="ECO:0000259" key="1">
    <source>
        <dbReference type="Pfam" id="PF00534"/>
    </source>
</evidence>
<keyword evidence="3" id="KW-0808">Transferase</keyword>
<dbReference type="OrthoDB" id="9795746at2"/>
<protein>
    <submittedName>
        <fullName evidence="3">Glycogen synthase</fullName>
        <ecNumber evidence="3">2.4.1.11</ecNumber>
    </submittedName>
</protein>